<accession>A0A1I7YZN5</accession>
<reference evidence="3" key="1">
    <citation type="submission" date="2016-11" db="UniProtKB">
        <authorList>
            <consortium name="WormBaseParasite"/>
        </authorList>
    </citation>
    <scope>IDENTIFICATION</scope>
</reference>
<proteinExistence type="predicted"/>
<organism evidence="2 3">
    <name type="scientific">Steinernema glaseri</name>
    <dbReference type="NCBI Taxonomy" id="37863"/>
    <lineage>
        <taxon>Eukaryota</taxon>
        <taxon>Metazoa</taxon>
        <taxon>Ecdysozoa</taxon>
        <taxon>Nematoda</taxon>
        <taxon>Chromadorea</taxon>
        <taxon>Rhabditida</taxon>
        <taxon>Tylenchina</taxon>
        <taxon>Panagrolaimomorpha</taxon>
        <taxon>Strongyloidoidea</taxon>
        <taxon>Steinernematidae</taxon>
        <taxon>Steinernema</taxon>
    </lineage>
</organism>
<evidence type="ECO:0000313" key="2">
    <source>
        <dbReference type="Proteomes" id="UP000095287"/>
    </source>
</evidence>
<dbReference type="AlphaFoldDB" id="A0A1I7YZN5"/>
<protein>
    <submittedName>
        <fullName evidence="3">Protein UL9</fullName>
    </submittedName>
</protein>
<dbReference type="WBParaSite" id="L893_g21301.t1">
    <property type="protein sequence ID" value="L893_g21301.t1"/>
    <property type="gene ID" value="L893_g21301"/>
</dbReference>
<feature type="transmembrane region" description="Helical" evidence="1">
    <location>
        <begin position="97"/>
        <end position="117"/>
    </location>
</feature>
<keyword evidence="2" id="KW-1185">Reference proteome</keyword>
<keyword evidence="1" id="KW-1133">Transmembrane helix</keyword>
<keyword evidence="1" id="KW-0472">Membrane</keyword>
<keyword evidence="1" id="KW-0812">Transmembrane</keyword>
<name>A0A1I7YZN5_9BILA</name>
<sequence length="126" mass="14485">MPPGRRYGHVYRDYEPAPAPGKAVVHTFETELTCSSRCVRPCKRHNFETLMTRWVCPSTSSSASQSPDYRWLDDGAYDDTLEGIPLDRGDKLRINQYFIVLFVLLVLLLLVLVIVVARKCRKRVEL</sequence>
<evidence type="ECO:0000313" key="3">
    <source>
        <dbReference type="WBParaSite" id="L893_g21301.t1"/>
    </source>
</evidence>
<dbReference type="Proteomes" id="UP000095287">
    <property type="component" value="Unplaced"/>
</dbReference>
<evidence type="ECO:0000256" key="1">
    <source>
        <dbReference type="SAM" id="Phobius"/>
    </source>
</evidence>